<feature type="domain" description="Adenine deaminase C-terminal" evidence="8">
    <location>
        <begin position="453"/>
        <end position="618"/>
    </location>
</feature>
<comment type="similarity">
    <text evidence="1 6">Belongs to the metallo-dependent hydrolases superfamily. Adenine deaminase family.</text>
</comment>
<proteinExistence type="inferred from homology"/>
<name>A0A8T3VVI4_METOL</name>
<comment type="cofactor">
    <cofactor evidence="6">
        <name>Mn(2+)</name>
        <dbReference type="ChEBI" id="CHEBI:29035"/>
    </cofactor>
</comment>
<dbReference type="Pfam" id="PF13382">
    <property type="entry name" value="Adenine_deam_C"/>
    <property type="match status" value="1"/>
</dbReference>
<keyword evidence="4 6" id="KW-0464">Manganese</keyword>
<comment type="catalytic activity">
    <reaction evidence="5 6">
        <text>adenine + H2O + H(+) = hypoxanthine + NH4(+)</text>
        <dbReference type="Rhea" id="RHEA:23688"/>
        <dbReference type="ChEBI" id="CHEBI:15377"/>
        <dbReference type="ChEBI" id="CHEBI:15378"/>
        <dbReference type="ChEBI" id="CHEBI:16708"/>
        <dbReference type="ChEBI" id="CHEBI:17368"/>
        <dbReference type="ChEBI" id="CHEBI:28938"/>
        <dbReference type="EC" id="3.5.4.2"/>
    </reaction>
</comment>
<evidence type="ECO:0000259" key="8">
    <source>
        <dbReference type="Pfam" id="PF13382"/>
    </source>
</evidence>
<evidence type="ECO:0000256" key="3">
    <source>
        <dbReference type="ARBA" id="ARBA00022801"/>
    </source>
</evidence>
<dbReference type="Gene3D" id="2.30.40.10">
    <property type="entry name" value="Urease, subunit C, domain 1"/>
    <property type="match status" value="1"/>
</dbReference>
<dbReference type="PANTHER" id="PTHR11113">
    <property type="entry name" value="N-ACETYLGLUCOSAMINE-6-PHOSPHATE DEACETYLASE"/>
    <property type="match status" value="1"/>
</dbReference>
<organism evidence="9 10">
    <name type="scientific">Methanobrevibacter olleyae</name>
    <dbReference type="NCBI Taxonomy" id="294671"/>
    <lineage>
        <taxon>Archaea</taxon>
        <taxon>Methanobacteriati</taxon>
        <taxon>Methanobacteriota</taxon>
        <taxon>Methanomada group</taxon>
        <taxon>Methanobacteria</taxon>
        <taxon>Methanobacteriales</taxon>
        <taxon>Methanobacteriaceae</taxon>
        <taxon>Methanobrevibacter</taxon>
    </lineage>
</organism>
<dbReference type="Pfam" id="PF01979">
    <property type="entry name" value="Amidohydro_1"/>
    <property type="match status" value="1"/>
</dbReference>
<dbReference type="InterPro" id="IPR011059">
    <property type="entry name" value="Metal-dep_hydrolase_composite"/>
</dbReference>
<evidence type="ECO:0000259" key="7">
    <source>
        <dbReference type="Pfam" id="PF01979"/>
    </source>
</evidence>
<dbReference type="AlphaFoldDB" id="A0A8T3VVI4"/>
<dbReference type="HAMAP" id="MF_01518">
    <property type="entry name" value="Adenine_deamin"/>
    <property type="match status" value="1"/>
</dbReference>
<evidence type="ECO:0000256" key="1">
    <source>
        <dbReference type="ARBA" id="ARBA00006773"/>
    </source>
</evidence>
<reference evidence="9" key="1">
    <citation type="submission" date="2019-04" db="EMBL/GenBank/DDBJ databases">
        <title>Evolution of Biomass-Degrading Anaerobic Consortia Revealed by Metagenomics.</title>
        <authorList>
            <person name="Peng X."/>
        </authorList>
    </citation>
    <scope>NUCLEOTIDE SEQUENCE</scope>
    <source>
        <strain evidence="9">SIG14</strain>
    </source>
</reference>
<accession>A0A8T3VVI4</accession>
<dbReference type="InterPro" id="IPR032466">
    <property type="entry name" value="Metal_Hydrolase"/>
</dbReference>
<dbReference type="SUPFAM" id="SSF51338">
    <property type="entry name" value="Composite domain of metallo-dependent hydrolases"/>
    <property type="match status" value="1"/>
</dbReference>
<keyword evidence="3 6" id="KW-0378">Hydrolase</keyword>
<evidence type="ECO:0000313" key="9">
    <source>
        <dbReference type="EMBL" id="MBE6511649.1"/>
    </source>
</evidence>
<evidence type="ECO:0000313" key="10">
    <source>
        <dbReference type="Proteomes" id="UP000732619"/>
    </source>
</evidence>
<feature type="domain" description="Amidohydrolase-related" evidence="7">
    <location>
        <begin position="92"/>
        <end position="395"/>
    </location>
</feature>
<protein>
    <recommendedName>
        <fullName evidence="2 6">Adenine deaminase</fullName>
        <shortName evidence="6">Adenase</shortName>
        <shortName evidence="6">Adenine aminase</shortName>
        <ecNumber evidence="2 6">3.5.4.2</ecNumber>
    </recommendedName>
</protein>
<dbReference type="PANTHER" id="PTHR11113:SF2">
    <property type="entry name" value="ADENINE DEAMINASE"/>
    <property type="match status" value="1"/>
</dbReference>
<evidence type="ECO:0000256" key="5">
    <source>
        <dbReference type="ARBA" id="ARBA00047720"/>
    </source>
</evidence>
<dbReference type="EC" id="3.5.4.2" evidence="2 6"/>
<dbReference type="InterPro" id="IPR026912">
    <property type="entry name" value="Adenine_deam_C"/>
</dbReference>
<dbReference type="EMBL" id="SUTG01000002">
    <property type="protein sequence ID" value="MBE6511649.1"/>
    <property type="molecule type" value="Genomic_DNA"/>
</dbReference>
<dbReference type="Proteomes" id="UP000732619">
    <property type="component" value="Unassembled WGS sequence"/>
</dbReference>
<comment type="caution">
    <text evidence="9">The sequence shown here is derived from an EMBL/GenBank/DDBJ whole genome shotgun (WGS) entry which is preliminary data.</text>
</comment>
<dbReference type="CDD" id="cd01295">
    <property type="entry name" value="AdeC"/>
    <property type="match status" value="1"/>
</dbReference>
<dbReference type="Gene3D" id="3.20.20.140">
    <property type="entry name" value="Metal-dependent hydrolases"/>
    <property type="match status" value="1"/>
</dbReference>
<gene>
    <name evidence="6 9" type="primary">ade</name>
    <name evidence="9" type="ORF">E7Z75_00660</name>
</gene>
<dbReference type="NCBIfam" id="TIGR01178">
    <property type="entry name" value="ade"/>
    <property type="match status" value="1"/>
</dbReference>
<dbReference type="SUPFAM" id="SSF51556">
    <property type="entry name" value="Metallo-dependent hydrolases"/>
    <property type="match status" value="1"/>
</dbReference>
<dbReference type="InterPro" id="IPR006679">
    <property type="entry name" value="Adenine_deam"/>
</dbReference>
<sequence length="628" mass="69390">MDERIIDVDGNEIIISVEGNGDMDISGLEIADIIIEDAEDLEGDLIITAKILNVEFGEVYPAEIVIEDGLFKEVIPIITDDEEDLELDYEGILIPGFIDSHIHIESSRLTPSNFAKAVLPFGTTSVVADPHEIANVLGIDGINWMVEDGKKAPFDFYYAVPSCVPATSFESSGAELTSSDIGELLKRDEMVALGEMMDIPAIIAEDEEVLKKIEAAHEIGKPIDGHAPLLSGEDLEKYISYGITTDHECTSFKEAIEKAKLGMEIMVREGSSGKDMDALLNYDDRLNYLIEEEMAGRIVVETIDDAMAVPPFGLLVCDDIVAEELSEGHMDKVIKKAISLKINPKEAIKMATFNPAEHYGLNCGAIETDRIANFLLVDDLRNLNVRKVWVHGELVVDDGELLFETEESQLKSCMILDEVKGEDFDAKIEMSWTNSLMDETTNVFVINAHDNNLITDKSEETLLVKNNVIQADLNKDIVKIAIVNRYGSNKIVNGFVKGFHLKKGAFGASVSHDSHNILVIGTNSEDMAKVVNLIRKQKGGLVALSTEDDICEMLELPLAGLMSNRDISYVAEKNRKLHDAVKEFGCDLTSPFTKLSFMALLTIPHFKISDSGLFDVDKLEFVDLIHNF</sequence>
<dbReference type="InterPro" id="IPR006680">
    <property type="entry name" value="Amidohydro-rel"/>
</dbReference>
<dbReference type="GO" id="GO:0006146">
    <property type="term" value="P:adenine catabolic process"/>
    <property type="evidence" value="ECO:0007669"/>
    <property type="project" value="InterPro"/>
</dbReference>
<evidence type="ECO:0000256" key="4">
    <source>
        <dbReference type="ARBA" id="ARBA00023211"/>
    </source>
</evidence>
<dbReference type="GO" id="GO:0000034">
    <property type="term" value="F:adenine deaminase activity"/>
    <property type="evidence" value="ECO:0007669"/>
    <property type="project" value="UniProtKB-UniRule"/>
</dbReference>
<evidence type="ECO:0000256" key="2">
    <source>
        <dbReference type="ARBA" id="ARBA00012782"/>
    </source>
</evidence>
<evidence type="ECO:0000256" key="6">
    <source>
        <dbReference type="HAMAP-Rule" id="MF_01518"/>
    </source>
</evidence>